<evidence type="ECO:0000256" key="16">
    <source>
        <dbReference type="ARBA" id="ARBA00044106"/>
    </source>
</evidence>
<keyword evidence="8" id="KW-0325">Glycoprotein</keyword>
<evidence type="ECO:0000256" key="2">
    <source>
        <dbReference type="ARBA" id="ARBA00005375"/>
    </source>
</evidence>
<dbReference type="GO" id="GO:0005576">
    <property type="term" value="C:extracellular region"/>
    <property type="evidence" value="ECO:0007669"/>
    <property type="project" value="UniProtKB-SubCell"/>
</dbReference>
<accession>A0A0L0N893</accession>
<reference evidence="21 22" key="1">
    <citation type="journal article" date="2015" name="BMC Genomics">
        <title>The genome of the truffle-parasite Tolypocladium ophioglossoides and the evolution of antifungal peptaibiotics.</title>
        <authorList>
            <person name="Quandt C.A."/>
            <person name="Bushley K.E."/>
            <person name="Spatafora J.W."/>
        </authorList>
    </citation>
    <scope>NUCLEOTIDE SEQUENCE [LARGE SCALE GENOMIC DNA]</scope>
    <source>
        <strain evidence="21 22">CBS 100239</strain>
    </source>
</reference>
<evidence type="ECO:0000256" key="9">
    <source>
        <dbReference type="ARBA" id="ARBA00041857"/>
    </source>
</evidence>
<keyword evidence="20" id="KW-0472">Membrane</keyword>
<keyword evidence="6" id="KW-0378">Hydrolase</keyword>
<comment type="subunit">
    <text evidence="3">Monomer.</text>
</comment>
<comment type="catalytic activity">
    <reaction evidence="11">
        <text>1D-myo-inositol 1,2,5,6-tetrakisphosphate + H2O = 1D-myo-inositol 1,2,6-trisphosphate + phosphate</text>
        <dbReference type="Rhea" id="RHEA:77119"/>
        <dbReference type="ChEBI" id="CHEBI:15377"/>
        <dbReference type="ChEBI" id="CHEBI:43474"/>
        <dbReference type="ChEBI" id="CHEBI:195535"/>
        <dbReference type="ChEBI" id="CHEBI:195537"/>
    </reaction>
    <physiologicalReaction direction="left-to-right" evidence="11">
        <dbReference type="Rhea" id="RHEA:77120"/>
    </physiologicalReaction>
</comment>
<evidence type="ECO:0000313" key="21">
    <source>
        <dbReference type="EMBL" id="KND90363.1"/>
    </source>
</evidence>
<dbReference type="SUPFAM" id="SSF53254">
    <property type="entry name" value="Phosphoglycerate mutase-like"/>
    <property type="match status" value="1"/>
</dbReference>
<comment type="caution">
    <text evidence="21">The sequence shown here is derived from an EMBL/GenBank/DDBJ whole genome shotgun (WGS) entry which is preliminary data.</text>
</comment>
<protein>
    <recommendedName>
        <fullName evidence="16">Phytase A</fullName>
        <ecNumber evidence="4">3.1.3.8</ecNumber>
    </recommendedName>
    <alternativeName>
        <fullName evidence="17">Histidine acid phosphatase phyA</fullName>
    </alternativeName>
    <alternativeName>
        <fullName evidence="10">Myo-inositol hexakisphosphate phosphohydrolase A</fullName>
    </alternativeName>
    <alternativeName>
        <fullName evidence="9">Myo-inositol-hexaphosphate 3-phosphohydrolase A</fullName>
    </alternativeName>
</protein>
<proteinExistence type="inferred from homology"/>
<feature type="disulfide bond" evidence="19">
    <location>
        <begin position="309"/>
        <end position="325"/>
    </location>
</feature>
<evidence type="ECO:0000256" key="3">
    <source>
        <dbReference type="ARBA" id="ARBA00011245"/>
    </source>
</evidence>
<comment type="catalytic activity">
    <reaction evidence="15">
        <text>1D-myo-inositol hexakisphosphate + H2O = 1D-myo-inositol 1,2,4,5,6-pentakisphosphate + phosphate</text>
        <dbReference type="Rhea" id="RHEA:16989"/>
        <dbReference type="ChEBI" id="CHEBI:15377"/>
        <dbReference type="ChEBI" id="CHEBI:43474"/>
        <dbReference type="ChEBI" id="CHEBI:57798"/>
        <dbReference type="ChEBI" id="CHEBI:58130"/>
        <dbReference type="EC" id="3.1.3.8"/>
    </reaction>
    <physiologicalReaction direction="left-to-right" evidence="15">
        <dbReference type="Rhea" id="RHEA:16990"/>
    </physiologicalReaction>
</comment>
<dbReference type="PANTHER" id="PTHR20963:SF24">
    <property type="entry name" value="3-PHYTASE B"/>
    <property type="match status" value="1"/>
</dbReference>
<evidence type="ECO:0000256" key="4">
    <source>
        <dbReference type="ARBA" id="ARBA00012632"/>
    </source>
</evidence>
<evidence type="ECO:0000256" key="11">
    <source>
        <dbReference type="ARBA" id="ARBA00043670"/>
    </source>
</evidence>
<keyword evidence="20" id="KW-0812">Transmembrane</keyword>
<dbReference type="GO" id="GO:0003993">
    <property type="term" value="F:acid phosphatase activity"/>
    <property type="evidence" value="ECO:0007669"/>
    <property type="project" value="TreeGrafter"/>
</dbReference>
<evidence type="ECO:0000256" key="13">
    <source>
        <dbReference type="ARBA" id="ARBA00043721"/>
    </source>
</evidence>
<evidence type="ECO:0000256" key="12">
    <source>
        <dbReference type="ARBA" id="ARBA00043675"/>
    </source>
</evidence>
<evidence type="ECO:0000256" key="18">
    <source>
        <dbReference type="PIRSR" id="PIRSR000894-1"/>
    </source>
</evidence>
<evidence type="ECO:0000256" key="20">
    <source>
        <dbReference type="SAM" id="Phobius"/>
    </source>
</evidence>
<evidence type="ECO:0000256" key="10">
    <source>
        <dbReference type="ARBA" id="ARBA00042300"/>
    </source>
</evidence>
<evidence type="ECO:0000256" key="14">
    <source>
        <dbReference type="ARBA" id="ARBA00043748"/>
    </source>
</evidence>
<keyword evidence="7 19" id="KW-1015">Disulfide bond</keyword>
<dbReference type="EC" id="3.1.3.8" evidence="4"/>
<dbReference type="InterPro" id="IPR016274">
    <property type="entry name" value="Histidine_acid_Pase_euk"/>
</dbReference>
<organism evidence="21 22">
    <name type="scientific">Tolypocladium ophioglossoides (strain CBS 100239)</name>
    <name type="common">Snaketongue truffleclub</name>
    <name type="synonym">Elaphocordyceps ophioglossoides</name>
    <dbReference type="NCBI Taxonomy" id="1163406"/>
    <lineage>
        <taxon>Eukaryota</taxon>
        <taxon>Fungi</taxon>
        <taxon>Dikarya</taxon>
        <taxon>Ascomycota</taxon>
        <taxon>Pezizomycotina</taxon>
        <taxon>Sordariomycetes</taxon>
        <taxon>Hypocreomycetidae</taxon>
        <taxon>Hypocreales</taxon>
        <taxon>Ophiocordycipitaceae</taxon>
        <taxon>Tolypocladium</taxon>
    </lineage>
</organism>
<dbReference type="EMBL" id="LFRF01000013">
    <property type="protein sequence ID" value="KND90363.1"/>
    <property type="molecule type" value="Genomic_DNA"/>
</dbReference>
<evidence type="ECO:0000256" key="7">
    <source>
        <dbReference type="ARBA" id="ARBA00023157"/>
    </source>
</evidence>
<feature type="active site" description="Proton donor" evidence="18">
    <location>
        <position position="405"/>
    </location>
</feature>
<sequence length="510" mass="54826">MGVSGTFAALKGAVMPGNSNYRYSAIPAPTPSQACRTGRHVDGRARLTRLLKLSAGGMALFALLAVAAVYVHGQGSASRPGACERSGQCTGISSHTWGQYSPFFSAPSAIDASTPAGCELTFALVLSRHGSRFPTSSKAAAYRSLVARIQASVTRYGAGYEFIKDYAFDLGADRLTAFGEQEMVDSGAAFFRRYEKLAEGSDPFIRASGSGRVVMSAQNFTRGFYAAQGKSGADQLAKMLVVPESAGFNNTLDHGGCPAFEHGPGSDLGQHKQEAWRATWATPIMERLNAKLPGANLTLQETVFVMDLCPFNTVATPDAATSDFCRLFSSDEWRGYDYFGSLEKWYSYGRGNPLGPTQGAGYANELIARLTGKAVEDHTSTNSTLDSSPQTFPLDRRLYADFGHDNSMTSAYAALGLYNETADLPVTHRLSPHQTHGYSASWTVPFAGRMYVEKMRCVGGEEELVRILVNERVVSLSGCGADELGRCKLGDLVASLSFVRAGGRWDSCFT</sequence>
<comment type="similarity">
    <text evidence="2">Belongs to the histidine acid phosphatase family.</text>
</comment>
<dbReference type="GO" id="GO:0016158">
    <property type="term" value="F:inositol hexakisphosphate 3-phosphatase activity"/>
    <property type="evidence" value="ECO:0007669"/>
    <property type="project" value="UniProtKB-EC"/>
</dbReference>
<comment type="catalytic activity">
    <reaction evidence="13">
        <text>1D-myo-inositol 1,2,6-trisphosphate + H2O = 1D-myo-inositol 1,2-bisphosphate + phosphate</text>
        <dbReference type="Rhea" id="RHEA:77131"/>
        <dbReference type="ChEBI" id="CHEBI:15377"/>
        <dbReference type="ChEBI" id="CHEBI:43474"/>
        <dbReference type="ChEBI" id="CHEBI:195537"/>
        <dbReference type="ChEBI" id="CHEBI:195539"/>
    </reaction>
    <physiologicalReaction direction="left-to-right" evidence="13">
        <dbReference type="Rhea" id="RHEA:77132"/>
    </physiologicalReaction>
</comment>
<gene>
    <name evidence="21" type="ORF">TOPH_05030</name>
</gene>
<dbReference type="STRING" id="1163406.A0A0L0N893"/>
<dbReference type="PROSITE" id="PS00616">
    <property type="entry name" value="HIS_ACID_PHOSPHAT_1"/>
    <property type="match status" value="1"/>
</dbReference>
<comment type="subcellular location">
    <subcellularLocation>
        <location evidence="1">Secreted</location>
    </subcellularLocation>
</comment>
<comment type="catalytic activity">
    <reaction evidence="14">
        <text>1D-myo-inositol 1,2,4,5,6-pentakisphosphate + H2O = 1D-myo-inositol 1,2,5,6-tetrakisphosphate + phosphate</text>
        <dbReference type="Rhea" id="RHEA:77115"/>
        <dbReference type="ChEBI" id="CHEBI:15377"/>
        <dbReference type="ChEBI" id="CHEBI:43474"/>
        <dbReference type="ChEBI" id="CHEBI:57798"/>
        <dbReference type="ChEBI" id="CHEBI:195535"/>
    </reaction>
    <physiologicalReaction direction="left-to-right" evidence="14">
        <dbReference type="Rhea" id="RHEA:77116"/>
    </physiologicalReaction>
</comment>
<dbReference type="InterPro" id="IPR029033">
    <property type="entry name" value="His_PPase_superfam"/>
</dbReference>
<evidence type="ECO:0000313" key="22">
    <source>
        <dbReference type="Proteomes" id="UP000036947"/>
    </source>
</evidence>
<feature type="disulfide bond" evidence="19">
    <location>
        <begin position="118"/>
        <end position="457"/>
    </location>
</feature>
<dbReference type="Pfam" id="PF00328">
    <property type="entry name" value="His_Phos_2"/>
    <property type="match status" value="1"/>
</dbReference>
<dbReference type="AlphaFoldDB" id="A0A0L0N893"/>
<dbReference type="CDD" id="cd07061">
    <property type="entry name" value="HP_HAP_like"/>
    <property type="match status" value="1"/>
</dbReference>
<evidence type="ECO:0000256" key="5">
    <source>
        <dbReference type="ARBA" id="ARBA00022525"/>
    </source>
</evidence>
<evidence type="ECO:0000256" key="15">
    <source>
        <dbReference type="ARBA" id="ARBA00043788"/>
    </source>
</evidence>
<keyword evidence="5" id="KW-0964">Secreted</keyword>
<evidence type="ECO:0000256" key="6">
    <source>
        <dbReference type="ARBA" id="ARBA00022801"/>
    </source>
</evidence>
<keyword evidence="22" id="KW-1185">Reference proteome</keyword>
<feature type="disulfide bond" evidence="19">
    <location>
        <begin position="479"/>
        <end position="487"/>
    </location>
</feature>
<evidence type="ECO:0000256" key="19">
    <source>
        <dbReference type="PIRSR" id="PIRSR000894-2"/>
    </source>
</evidence>
<dbReference type="Gene3D" id="3.40.50.1240">
    <property type="entry name" value="Phosphoglycerate mutase-like"/>
    <property type="match status" value="1"/>
</dbReference>
<evidence type="ECO:0000256" key="1">
    <source>
        <dbReference type="ARBA" id="ARBA00004613"/>
    </source>
</evidence>
<dbReference type="PANTHER" id="PTHR20963">
    <property type="entry name" value="MULTIPLE INOSITOL POLYPHOSPHATE PHOSPHATASE-RELATED"/>
    <property type="match status" value="1"/>
</dbReference>
<feature type="disulfide bond" evidence="19">
    <location>
        <begin position="257"/>
        <end position="508"/>
    </location>
</feature>
<dbReference type="InterPro" id="IPR000560">
    <property type="entry name" value="His_Pase_clade-2"/>
</dbReference>
<name>A0A0L0N893_TOLOC</name>
<feature type="transmembrane region" description="Helical" evidence="20">
    <location>
        <begin position="50"/>
        <end position="71"/>
    </location>
</feature>
<evidence type="ECO:0000256" key="17">
    <source>
        <dbReference type="ARBA" id="ARBA00044262"/>
    </source>
</evidence>
<comment type="catalytic activity">
    <reaction evidence="12">
        <text>1D-myo-inositol 1,2-bisphosphate + H2O = 1D-myo-inositol 2-phosphate + phosphate</text>
        <dbReference type="Rhea" id="RHEA:77135"/>
        <dbReference type="ChEBI" id="CHEBI:15377"/>
        <dbReference type="ChEBI" id="CHEBI:43474"/>
        <dbReference type="ChEBI" id="CHEBI:84142"/>
        <dbReference type="ChEBI" id="CHEBI:195539"/>
    </reaction>
    <physiologicalReaction direction="left-to-right" evidence="12">
        <dbReference type="Rhea" id="RHEA:77136"/>
    </physiologicalReaction>
</comment>
<dbReference type="OrthoDB" id="6509975at2759"/>
<dbReference type="PIRSF" id="PIRSF000894">
    <property type="entry name" value="Acid_phosphatase"/>
    <property type="match status" value="1"/>
</dbReference>
<feature type="active site" description="Nucleophile" evidence="18">
    <location>
        <position position="129"/>
    </location>
</feature>
<evidence type="ECO:0000256" key="8">
    <source>
        <dbReference type="ARBA" id="ARBA00023180"/>
    </source>
</evidence>
<dbReference type="InterPro" id="IPR033379">
    <property type="entry name" value="Acid_Pase_AS"/>
</dbReference>
<keyword evidence="20" id="KW-1133">Transmembrane helix</keyword>
<dbReference type="Proteomes" id="UP000036947">
    <property type="component" value="Unassembled WGS sequence"/>
</dbReference>